<sequence length="116" mass="12871">MKRKSLTAAQRVRVFDAAGGVCHICSLRIQVGEPWDVEHCKPLWLGGADEPSNMRPAHIRCHAVKTAGEAKTRAKTDRVRAIHLGIKPKSRNPIPGSKASGWKRRMDGTVVRRDAR</sequence>
<feature type="compositionally biased region" description="Basic and acidic residues" evidence="1">
    <location>
        <begin position="104"/>
        <end position="116"/>
    </location>
</feature>
<accession>A0ABV7LHW6</accession>
<keyword evidence="3" id="KW-0255">Endonuclease</keyword>
<gene>
    <name evidence="3" type="ORF">ACFOEX_13005</name>
</gene>
<dbReference type="Proteomes" id="UP001595536">
    <property type="component" value="Unassembled WGS sequence"/>
</dbReference>
<feature type="domain" description="HNH nuclease" evidence="2">
    <location>
        <begin position="9"/>
        <end position="63"/>
    </location>
</feature>
<dbReference type="RefSeq" id="WP_376829168.1">
    <property type="nucleotide sequence ID" value="NZ_JBHLWR010000005.1"/>
</dbReference>
<evidence type="ECO:0000259" key="2">
    <source>
        <dbReference type="SMART" id="SM00507"/>
    </source>
</evidence>
<dbReference type="GO" id="GO:0004519">
    <property type="term" value="F:endonuclease activity"/>
    <property type="evidence" value="ECO:0007669"/>
    <property type="project" value="UniProtKB-KW"/>
</dbReference>
<keyword evidence="3" id="KW-0540">Nuclease</keyword>
<name>A0ABV7LHW6_9HYPH</name>
<evidence type="ECO:0000313" key="4">
    <source>
        <dbReference type="Proteomes" id="UP001595536"/>
    </source>
</evidence>
<dbReference type="Gene3D" id="1.10.30.50">
    <property type="match status" value="1"/>
</dbReference>
<proteinExistence type="predicted"/>
<evidence type="ECO:0000256" key="1">
    <source>
        <dbReference type="SAM" id="MobiDB-lite"/>
    </source>
</evidence>
<evidence type="ECO:0000313" key="3">
    <source>
        <dbReference type="EMBL" id="MFC3267260.1"/>
    </source>
</evidence>
<dbReference type="InterPro" id="IPR002711">
    <property type="entry name" value="HNH"/>
</dbReference>
<protein>
    <submittedName>
        <fullName evidence="3">HNH endonuclease</fullName>
    </submittedName>
</protein>
<comment type="caution">
    <text evidence="3">The sequence shown here is derived from an EMBL/GenBank/DDBJ whole genome shotgun (WGS) entry which is preliminary data.</text>
</comment>
<dbReference type="CDD" id="cd00085">
    <property type="entry name" value="HNHc"/>
    <property type="match status" value="1"/>
</dbReference>
<organism evidence="3 4">
    <name type="scientific">Camelimonas abortus</name>
    <dbReference type="NCBI Taxonomy" id="1017184"/>
    <lineage>
        <taxon>Bacteria</taxon>
        <taxon>Pseudomonadati</taxon>
        <taxon>Pseudomonadota</taxon>
        <taxon>Alphaproteobacteria</taxon>
        <taxon>Hyphomicrobiales</taxon>
        <taxon>Chelatococcaceae</taxon>
        <taxon>Camelimonas</taxon>
    </lineage>
</organism>
<dbReference type="InterPro" id="IPR003615">
    <property type="entry name" value="HNH_nuc"/>
</dbReference>
<dbReference type="SMART" id="SM00507">
    <property type="entry name" value="HNHc"/>
    <property type="match status" value="1"/>
</dbReference>
<keyword evidence="3" id="KW-0378">Hydrolase</keyword>
<reference evidence="4" key="1">
    <citation type="journal article" date="2019" name="Int. J. Syst. Evol. Microbiol.">
        <title>The Global Catalogue of Microorganisms (GCM) 10K type strain sequencing project: providing services to taxonomists for standard genome sequencing and annotation.</title>
        <authorList>
            <consortium name="The Broad Institute Genomics Platform"/>
            <consortium name="The Broad Institute Genome Sequencing Center for Infectious Disease"/>
            <person name="Wu L."/>
            <person name="Ma J."/>
        </authorList>
    </citation>
    <scope>NUCLEOTIDE SEQUENCE [LARGE SCALE GENOMIC DNA]</scope>
    <source>
        <strain evidence="4">CCM 7941</strain>
    </source>
</reference>
<keyword evidence="4" id="KW-1185">Reference proteome</keyword>
<dbReference type="Pfam" id="PF01844">
    <property type="entry name" value="HNH"/>
    <property type="match status" value="1"/>
</dbReference>
<dbReference type="EMBL" id="JBHRUV010000098">
    <property type="protein sequence ID" value="MFC3267260.1"/>
    <property type="molecule type" value="Genomic_DNA"/>
</dbReference>
<feature type="region of interest" description="Disordered" evidence="1">
    <location>
        <begin position="84"/>
        <end position="116"/>
    </location>
</feature>